<dbReference type="AlphaFoldDB" id="A0A167V2Z6"/>
<reference evidence="1 2" key="1">
    <citation type="journal article" date="2016" name="Mol. Biol. Evol.">
        <title>Comparative Genomics of Early-Diverging Mushroom-Forming Fungi Provides Insights into the Origins of Lignocellulose Decay Capabilities.</title>
        <authorList>
            <person name="Nagy L.G."/>
            <person name="Riley R."/>
            <person name="Tritt A."/>
            <person name="Adam C."/>
            <person name="Daum C."/>
            <person name="Floudas D."/>
            <person name="Sun H."/>
            <person name="Yadav J.S."/>
            <person name="Pangilinan J."/>
            <person name="Larsson K.H."/>
            <person name="Matsuura K."/>
            <person name="Barry K."/>
            <person name="Labutti K."/>
            <person name="Kuo R."/>
            <person name="Ohm R.A."/>
            <person name="Bhattacharya S.S."/>
            <person name="Shirouzu T."/>
            <person name="Yoshinaga Y."/>
            <person name="Martin F.M."/>
            <person name="Grigoriev I.V."/>
            <person name="Hibbett D.S."/>
        </authorList>
    </citation>
    <scope>NUCLEOTIDE SEQUENCE [LARGE SCALE GENOMIC DNA]</scope>
    <source>
        <strain evidence="1 2">CBS 109695</strain>
    </source>
</reference>
<proteinExistence type="predicted"/>
<sequence length="133" mass="14684">MCICTYSDAKFRPLMPPPLRGSAPWPPFKLIIKECLYIVSDDRKKCLSSLCPCPCPRPRFPHPCSYSVPLVAGRYCMKMLPVPVPVPSCSRALELSNDLADLYVLADYMSCAPAASSCKNTLYLCESSPCPCL</sequence>
<evidence type="ECO:0000313" key="1">
    <source>
        <dbReference type="EMBL" id="KZP04584.1"/>
    </source>
</evidence>
<name>A0A167V2Z6_9AGAM</name>
<dbReference type="EMBL" id="KV417909">
    <property type="protein sequence ID" value="KZP04584.1"/>
    <property type="molecule type" value="Genomic_DNA"/>
</dbReference>
<gene>
    <name evidence="1" type="ORF">FIBSPDRAFT_396915</name>
</gene>
<keyword evidence="2" id="KW-1185">Reference proteome</keyword>
<evidence type="ECO:0000313" key="2">
    <source>
        <dbReference type="Proteomes" id="UP000076532"/>
    </source>
</evidence>
<accession>A0A167V2Z6</accession>
<protein>
    <submittedName>
        <fullName evidence="1">Uncharacterized protein</fullName>
    </submittedName>
</protein>
<organism evidence="1 2">
    <name type="scientific">Athelia psychrophila</name>
    <dbReference type="NCBI Taxonomy" id="1759441"/>
    <lineage>
        <taxon>Eukaryota</taxon>
        <taxon>Fungi</taxon>
        <taxon>Dikarya</taxon>
        <taxon>Basidiomycota</taxon>
        <taxon>Agaricomycotina</taxon>
        <taxon>Agaricomycetes</taxon>
        <taxon>Agaricomycetidae</taxon>
        <taxon>Atheliales</taxon>
        <taxon>Atheliaceae</taxon>
        <taxon>Athelia</taxon>
    </lineage>
</organism>
<dbReference type="Proteomes" id="UP000076532">
    <property type="component" value="Unassembled WGS sequence"/>
</dbReference>